<dbReference type="AlphaFoldDB" id="A0A0J8BHQ5"/>
<keyword evidence="1" id="KW-0507">mRNA processing</keyword>
<evidence type="ECO:0000313" key="3">
    <source>
        <dbReference type="EMBL" id="KMS65250.1"/>
    </source>
</evidence>
<dbReference type="GO" id="GO:0006397">
    <property type="term" value="P:mRNA processing"/>
    <property type="evidence" value="ECO:0007669"/>
    <property type="project" value="UniProtKB-KW"/>
</dbReference>
<dbReference type="InterPro" id="IPR008942">
    <property type="entry name" value="ENTH_VHS"/>
</dbReference>
<dbReference type="GO" id="GO:0005634">
    <property type="term" value="C:nucleus"/>
    <property type="evidence" value="ECO:0007669"/>
    <property type="project" value="UniProtKB-ARBA"/>
</dbReference>
<accession>A0A0J8BHQ5</accession>
<dbReference type="SUPFAM" id="SSF48464">
    <property type="entry name" value="ENTH/VHS domain"/>
    <property type="match status" value="1"/>
</dbReference>
<dbReference type="InterPro" id="IPR006569">
    <property type="entry name" value="CID_dom"/>
</dbReference>
<proteinExistence type="predicted"/>
<gene>
    <name evidence="3" type="ORF">BVRB_037880</name>
</gene>
<evidence type="ECO:0000256" key="1">
    <source>
        <dbReference type="ARBA" id="ARBA00022664"/>
    </source>
</evidence>
<dbReference type="Gene3D" id="1.25.40.90">
    <property type="match status" value="1"/>
</dbReference>
<reference evidence="3 4" key="1">
    <citation type="journal article" date="2014" name="Nature">
        <title>The genome of the recently domesticated crop plant sugar beet (Beta vulgaris).</title>
        <authorList>
            <person name="Dohm J.C."/>
            <person name="Minoche A.E."/>
            <person name="Holtgrawe D."/>
            <person name="Capella-Gutierrez S."/>
            <person name="Zakrzewski F."/>
            <person name="Tafer H."/>
            <person name="Rupp O."/>
            <person name="Sorensen T.R."/>
            <person name="Stracke R."/>
            <person name="Reinhardt R."/>
            <person name="Goesmann A."/>
            <person name="Kraft T."/>
            <person name="Schulz B."/>
            <person name="Stadler P.F."/>
            <person name="Schmidt T."/>
            <person name="Gabaldon T."/>
            <person name="Lehrach H."/>
            <person name="Weisshaar B."/>
            <person name="Himmelbauer H."/>
        </authorList>
    </citation>
    <scope>NUCLEOTIDE SEQUENCE [LARGE SCALE GENOMIC DNA]</scope>
    <source>
        <tissue evidence="3">Taproot</tissue>
    </source>
</reference>
<evidence type="ECO:0000259" key="2">
    <source>
        <dbReference type="PROSITE" id="PS51391"/>
    </source>
</evidence>
<keyword evidence="4" id="KW-1185">Reference proteome</keyword>
<sequence length="62" mass="6834">MYGDQHRMASSSSIAFVARFARALKELNTASKPQISSLTMIAGDEPHLSPQIVDMLSDELLR</sequence>
<dbReference type="Proteomes" id="UP000035740">
    <property type="component" value="Unassembled WGS sequence"/>
</dbReference>
<name>A0A0J8BHQ5_BETVV</name>
<dbReference type="EMBL" id="KQ111897">
    <property type="protein sequence ID" value="KMS65250.1"/>
    <property type="molecule type" value="Genomic_DNA"/>
</dbReference>
<protein>
    <recommendedName>
        <fullName evidence="2">CID domain-containing protein</fullName>
    </recommendedName>
</protein>
<dbReference type="PROSITE" id="PS51391">
    <property type="entry name" value="CID"/>
    <property type="match status" value="1"/>
</dbReference>
<feature type="domain" description="CID" evidence="2">
    <location>
        <begin position="12"/>
        <end position="62"/>
    </location>
</feature>
<dbReference type="Gramene" id="KMS65250">
    <property type="protein sequence ID" value="KMS65250"/>
    <property type="gene ID" value="BVRB_037880"/>
</dbReference>
<evidence type="ECO:0000313" key="4">
    <source>
        <dbReference type="Proteomes" id="UP000035740"/>
    </source>
</evidence>
<organism evidence="3 4">
    <name type="scientific">Beta vulgaris subsp. vulgaris</name>
    <name type="common">Beet</name>
    <dbReference type="NCBI Taxonomy" id="3555"/>
    <lineage>
        <taxon>Eukaryota</taxon>
        <taxon>Viridiplantae</taxon>
        <taxon>Streptophyta</taxon>
        <taxon>Embryophyta</taxon>
        <taxon>Tracheophyta</taxon>
        <taxon>Spermatophyta</taxon>
        <taxon>Magnoliopsida</taxon>
        <taxon>eudicotyledons</taxon>
        <taxon>Gunneridae</taxon>
        <taxon>Pentapetalae</taxon>
        <taxon>Caryophyllales</taxon>
        <taxon>Chenopodiaceae</taxon>
        <taxon>Betoideae</taxon>
        <taxon>Beta</taxon>
    </lineage>
</organism>
<feature type="non-terminal residue" evidence="3">
    <location>
        <position position="62"/>
    </location>
</feature>